<accession>C6PWM4</accession>
<reference evidence="1 2" key="1">
    <citation type="submission" date="2009-06" db="EMBL/GenBank/DDBJ databases">
        <title>The draft genome of Clostridium carboxidivorans P7.</title>
        <authorList>
            <consortium name="US DOE Joint Genome Institute (JGI-PGF)"/>
            <person name="Lucas S."/>
            <person name="Copeland A."/>
            <person name="Lapidus A."/>
            <person name="Glavina del Rio T."/>
            <person name="Tice H."/>
            <person name="Bruce D."/>
            <person name="Goodwin L."/>
            <person name="Pitluck S."/>
            <person name="Larimer F."/>
            <person name="Land M.L."/>
            <person name="Hauser L."/>
            <person name="Hemme C.L."/>
        </authorList>
    </citation>
    <scope>NUCLEOTIDE SEQUENCE [LARGE SCALE GENOMIC DNA]</scope>
    <source>
        <strain evidence="1 2">P7</strain>
    </source>
</reference>
<comment type="caution">
    <text evidence="1">The sequence shown here is derived from an EMBL/GenBank/DDBJ whole genome shotgun (WGS) entry which is preliminary data.</text>
</comment>
<dbReference type="EMBL" id="ACVI01000056">
    <property type="protein sequence ID" value="EET86377.1"/>
    <property type="molecule type" value="Genomic_DNA"/>
</dbReference>
<evidence type="ECO:0000313" key="2">
    <source>
        <dbReference type="Proteomes" id="UP000004198"/>
    </source>
</evidence>
<protein>
    <submittedName>
        <fullName evidence="1">Uncharacterized protein</fullName>
    </submittedName>
</protein>
<proteinExistence type="predicted"/>
<dbReference type="AlphaFoldDB" id="C6PWM4"/>
<keyword evidence="2" id="KW-1185">Reference proteome</keyword>
<dbReference type="Proteomes" id="UP000004198">
    <property type="component" value="Unassembled WGS sequence"/>
</dbReference>
<organism evidence="1 2">
    <name type="scientific">Clostridium carboxidivorans P7</name>
    <dbReference type="NCBI Taxonomy" id="536227"/>
    <lineage>
        <taxon>Bacteria</taxon>
        <taxon>Bacillati</taxon>
        <taxon>Bacillota</taxon>
        <taxon>Clostridia</taxon>
        <taxon>Eubacteriales</taxon>
        <taxon>Clostridiaceae</taxon>
        <taxon>Clostridium</taxon>
    </lineage>
</organism>
<dbReference type="eggNOG" id="ENOG503280U">
    <property type="taxonomic scope" value="Bacteria"/>
</dbReference>
<evidence type="ECO:0000313" key="1">
    <source>
        <dbReference type="EMBL" id="EET86377.1"/>
    </source>
</evidence>
<sequence>MDTELTIESKALKYVKNKNLCFVIKLISRSVECE</sequence>
<gene>
    <name evidence="1" type="ORF">CcarbDRAFT_3191</name>
</gene>
<name>C6PWM4_9CLOT</name>